<evidence type="ECO:0000259" key="5">
    <source>
        <dbReference type="Pfam" id="PF04542"/>
    </source>
</evidence>
<dbReference type="Pfam" id="PF04542">
    <property type="entry name" value="Sigma70_r2"/>
    <property type="match status" value="1"/>
</dbReference>
<dbReference type="Gene3D" id="1.10.10.10">
    <property type="entry name" value="Winged helix-like DNA-binding domain superfamily/Winged helix DNA-binding domain"/>
    <property type="match status" value="1"/>
</dbReference>
<organism evidence="7 8">
    <name type="scientific">Pedobacter hiemivivus</name>
    <dbReference type="NCBI Taxonomy" id="2530454"/>
    <lineage>
        <taxon>Bacteria</taxon>
        <taxon>Pseudomonadati</taxon>
        <taxon>Bacteroidota</taxon>
        <taxon>Sphingobacteriia</taxon>
        <taxon>Sphingobacteriales</taxon>
        <taxon>Sphingobacteriaceae</taxon>
        <taxon>Pedobacter</taxon>
    </lineage>
</organism>
<dbReference type="PANTHER" id="PTHR43133:SF46">
    <property type="entry name" value="RNA POLYMERASE SIGMA-70 FACTOR ECF SUBFAMILY"/>
    <property type="match status" value="1"/>
</dbReference>
<evidence type="ECO:0000313" key="8">
    <source>
        <dbReference type="Proteomes" id="UP000291117"/>
    </source>
</evidence>
<evidence type="ECO:0000256" key="4">
    <source>
        <dbReference type="ARBA" id="ARBA00023163"/>
    </source>
</evidence>
<reference evidence="7 8" key="1">
    <citation type="submission" date="2019-02" db="EMBL/GenBank/DDBJ databases">
        <title>Pedobacter sp. RP-3-8 sp. nov., isolated from Arctic soil.</title>
        <authorList>
            <person name="Dahal R.H."/>
        </authorList>
    </citation>
    <scope>NUCLEOTIDE SEQUENCE [LARGE SCALE GENOMIC DNA]</scope>
    <source>
        <strain evidence="7 8">RP-3-8</strain>
    </source>
</reference>
<dbReference type="OrthoDB" id="764619at2"/>
<dbReference type="Pfam" id="PF08281">
    <property type="entry name" value="Sigma70_r4_2"/>
    <property type="match status" value="1"/>
</dbReference>
<dbReference type="GO" id="GO:0006352">
    <property type="term" value="P:DNA-templated transcription initiation"/>
    <property type="evidence" value="ECO:0007669"/>
    <property type="project" value="InterPro"/>
</dbReference>
<name>A0A4R0MV18_9SPHI</name>
<dbReference type="NCBIfam" id="TIGR02985">
    <property type="entry name" value="Sig70_bacteroi1"/>
    <property type="match status" value="1"/>
</dbReference>
<dbReference type="InterPro" id="IPR013249">
    <property type="entry name" value="RNA_pol_sigma70_r4_t2"/>
</dbReference>
<dbReference type="InterPro" id="IPR013325">
    <property type="entry name" value="RNA_pol_sigma_r2"/>
</dbReference>
<accession>A0A4R0MV18</accession>
<keyword evidence="8" id="KW-1185">Reference proteome</keyword>
<evidence type="ECO:0000259" key="6">
    <source>
        <dbReference type="Pfam" id="PF08281"/>
    </source>
</evidence>
<dbReference type="InterPro" id="IPR039425">
    <property type="entry name" value="RNA_pol_sigma-70-like"/>
</dbReference>
<dbReference type="GO" id="GO:0016987">
    <property type="term" value="F:sigma factor activity"/>
    <property type="evidence" value="ECO:0007669"/>
    <property type="project" value="UniProtKB-KW"/>
</dbReference>
<comment type="caution">
    <text evidence="7">The sequence shown here is derived from an EMBL/GenBank/DDBJ whole genome shotgun (WGS) entry which is preliminary data.</text>
</comment>
<evidence type="ECO:0000256" key="2">
    <source>
        <dbReference type="ARBA" id="ARBA00023015"/>
    </source>
</evidence>
<dbReference type="RefSeq" id="WP_131610926.1">
    <property type="nucleotide sequence ID" value="NZ_SJSM01000016.1"/>
</dbReference>
<protein>
    <submittedName>
        <fullName evidence="7">RNA polymerase sigma-70 factor</fullName>
    </submittedName>
</protein>
<dbReference type="InterPro" id="IPR014327">
    <property type="entry name" value="RNA_pol_sigma70_bacteroid"/>
</dbReference>
<proteinExistence type="inferred from homology"/>
<comment type="similarity">
    <text evidence="1">Belongs to the sigma-70 factor family. ECF subfamily.</text>
</comment>
<dbReference type="GO" id="GO:0003677">
    <property type="term" value="F:DNA binding"/>
    <property type="evidence" value="ECO:0007669"/>
    <property type="project" value="InterPro"/>
</dbReference>
<gene>
    <name evidence="7" type="ORF">EZ444_19995</name>
</gene>
<sequence length="198" mass="23432">MVEYKSLNDHELTELLRNGDHLAFNEIYKRYWRSSINAAFQRLKSKEEAEEVVQDVFVNLYMRRSQIQPKSSLEAYLNIAIKYRIIDAFRSQKLKESHLESVITHQQILPLQPDQEFEYKELREKIRKAADQLPDKCREVFLMSRFEQLSNQEISERTGIAVSTVKKHMHKALSILRKDFKDQQIDVLAVCLLIFLST</sequence>
<keyword evidence="2" id="KW-0805">Transcription regulation</keyword>
<evidence type="ECO:0000313" key="7">
    <source>
        <dbReference type="EMBL" id="TCC90999.1"/>
    </source>
</evidence>
<keyword evidence="3" id="KW-0731">Sigma factor</keyword>
<dbReference type="EMBL" id="SJSM01000016">
    <property type="protein sequence ID" value="TCC90999.1"/>
    <property type="molecule type" value="Genomic_DNA"/>
</dbReference>
<dbReference type="NCBIfam" id="TIGR02937">
    <property type="entry name" value="sigma70-ECF"/>
    <property type="match status" value="1"/>
</dbReference>
<dbReference type="PANTHER" id="PTHR43133">
    <property type="entry name" value="RNA POLYMERASE ECF-TYPE SIGMA FACTO"/>
    <property type="match status" value="1"/>
</dbReference>
<feature type="domain" description="RNA polymerase sigma factor 70 region 4 type 2" evidence="6">
    <location>
        <begin position="124"/>
        <end position="174"/>
    </location>
</feature>
<evidence type="ECO:0000256" key="1">
    <source>
        <dbReference type="ARBA" id="ARBA00010641"/>
    </source>
</evidence>
<dbReference type="AlphaFoldDB" id="A0A4R0MV18"/>
<evidence type="ECO:0000256" key="3">
    <source>
        <dbReference type="ARBA" id="ARBA00023082"/>
    </source>
</evidence>
<dbReference type="Gene3D" id="1.10.1740.10">
    <property type="match status" value="1"/>
</dbReference>
<dbReference type="InterPro" id="IPR007627">
    <property type="entry name" value="RNA_pol_sigma70_r2"/>
</dbReference>
<dbReference type="SUPFAM" id="SSF88659">
    <property type="entry name" value="Sigma3 and sigma4 domains of RNA polymerase sigma factors"/>
    <property type="match status" value="1"/>
</dbReference>
<dbReference type="InterPro" id="IPR014284">
    <property type="entry name" value="RNA_pol_sigma-70_dom"/>
</dbReference>
<dbReference type="CDD" id="cd06171">
    <property type="entry name" value="Sigma70_r4"/>
    <property type="match status" value="1"/>
</dbReference>
<dbReference type="InterPro" id="IPR036388">
    <property type="entry name" value="WH-like_DNA-bd_sf"/>
</dbReference>
<dbReference type="SUPFAM" id="SSF88946">
    <property type="entry name" value="Sigma2 domain of RNA polymerase sigma factors"/>
    <property type="match status" value="1"/>
</dbReference>
<dbReference type="InterPro" id="IPR013324">
    <property type="entry name" value="RNA_pol_sigma_r3/r4-like"/>
</dbReference>
<dbReference type="Proteomes" id="UP000291117">
    <property type="component" value="Unassembled WGS sequence"/>
</dbReference>
<keyword evidence="4" id="KW-0804">Transcription</keyword>
<feature type="domain" description="RNA polymerase sigma-70 region 2" evidence="5">
    <location>
        <begin position="28"/>
        <end position="93"/>
    </location>
</feature>